<reference evidence="2 3" key="1">
    <citation type="submission" date="2024-11" db="EMBL/GenBank/DDBJ databases">
        <title>Chromosome-level genome assembly of the freshwater bivalve Anodonta woodiana.</title>
        <authorList>
            <person name="Chen X."/>
        </authorList>
    </citation>
    <scope>NUCLEOTIDE SEQUENCE [LARGE SCALE GENOMIC DNA]</scope>
    <source>
        <strain evidence="2">MN2024</strain>
        <tissue evidence="2">Gills</tissue>
    </source>
</reference>
<dbReference type="AlphaFoldDB" id="A0ABD3V1E5"/>
<comment type="caution">
    <text evidence="2">The sequence shown here is derived from an EMBL/GenBank/DDBJ whole genome shotgun (WGS) entry which is preliminary data.</text>
</comment>
<evidence type="ECO:0000256" key="1">
    <source>
        <dbReference type="SAM" id="MobiDB-lite"/>
    </source>
</evidence>
<proteinExistence type="predicted"/>
<dbReference type="Proteomes" id="UP001634394">
    <property type="component" value="Unassembled WGS sequence"/>
</dbReference>
<evidence type="ECO:0000313" key="3">
    <source>
        <dbReference type="Proteomes" id="UP001634394"/>
    </source>
</evidence>
<protein>
    <submittedName>
        <fullName evidence="2">Uncharacterized protein</fullName>
    </submittedName>
</protein>
<name>A0ABD3V1E5_SINWO</name>
<evidence type="ECO:0000313" key="2">
    <source>
        <dbReference type="EMBL" id="KAL3855485.1"/>
    </source>
</evidence>
<gene>
    <name evidence="2" type="ORF">ACJMK2_014693</name>
</gene>
<keyword evidence="3" id="KW-1185">Reference proteome</keyword>
<feature type="region of interest" description="Disordered" evidence="1">
    <location>
        <begin position="37"/>
        <end position="66"/>
    </location>
</feature>
<accession>A0ABD3V1E5</accession>
<sequence length="121" mass="13977">MALEFVESECWCTIWRRCHRSYKGRCHTANRVIMKPTSQHSHAASTGQLETARVRSTVKRRAEQTEEPARMIVQAAMGNLSRAAQATVPKTETIKRNIRRYRQLPPQINNNLSAELRLNFK</sequence>
<dbReference type="EMBL" id="JBJQND010000014">
    <property type="protein sequence ID" value="KAL3855485.1"/>
    <property type="molecule type" value="Genomic_DNA"/>
</dbReference>
<organism evidence="2 3">
    <name type="scientific">Sinanodonta woodiana</name>
    <name type="common">Chinese pond mussel</name>
    <name type="synonym">Anodonta woodiana</name>
    <dbReference type="NCBI Taxonomy" id="1069815"/>
    <lineage>
        <taxon>Eukaryota</taxon>
        <taxon>Metazoa</taxon>
        <taxon>Spiralia</taxon>
        <taxon>Lophotrochozoa</taxon>
        <taxon>Mollusca</taxon>
        <taxon>Bivalvia</taxon>
        <taxon>Autobranchia</taxon>
        <taxon>Heteroconchia</taxon>
        <taxon>Palaeoheterodonta</taxon>
        <taxon>Unionida</taxon>
        <taxon>Unionoidea</taxon>
        <taxon>Unionidae</taxon>
        <taxon>Unioninae</taxon>
        <taxon>Sinanodonta</taxon>
    </lineage>
</organism>
<feature type="compositionally biased region" description="Polar residues" evidence="1">
    <location>
        <begin position="37"/>
        <end position="49"/>
    </location>
</feature>